<organism evidence="1 2">
    <name type="scientific">Hibiscus sabdariffa</name>
    <name type="common">roselle</name>
    <dbReference type="NCBI Taxonomy" id="183260"/>
    <lineage>
        <taxon>Eukaryota</taxon>
        <taxon>Viridiplantae</taxon>
        <taxon>Streptophyta</taxon>
        <taxon>Embryophyta</taxon>
        <taxon>Tracheophyta</taxon>
        <taxon>Spermatophyta</taxon>
        <taxon>Magnoliopsida</taxon>
        <taxon>eudicotyledons</taxon>
        <taxon>Gunneridae</taxon>
        <taxon>Pentapetalae</taxon>
        <taxon>rosids</taxon>
        <taxon>malvids</taxon>
        <taxon>Malvales</taxon>
        <taxon>Malvaceae</taxon>
        <taxon>Malvoideae</taxon>
        <taxon>Hibiscus</taxon>
    </lineage>
</organism>
<reference evidence="1 2" key="1">
    <citation type="journal article" date="2024" name="G3 (Bethesda)">
        <title>Genome assembly of Hibiscus sabdariffa L. provides insights into metabolisms of medicinal natural products.</title>
        <authorList>
            <person name="Kim T."/>
        </authorList>
    </citation>
    <scope>NUCLEOTIDE SEQUENCE [LARGE SCALE GENOMIC DNA]</scope>
    <source>
        <strain evidence="1">TK-2024</strain>
        <tissue evidence="1">Old leaves</tissue>
    </source>
</reference>
<gene>
    <name evidence="1" type="ORF">V6N12_063760</name>
</gene>
<sequence>MIEMDQAQLVYCSFGIDCQCFYFFYNGALIFCFDWMTKGMSQLETTGPAWADYLGWFRSQQSVLQSYWLMDIEKNMLMKSRSLSILRFSAGAGKSGPIFCFDKFWAFIAPSCFSTTLHCYDTATFLFCPVDHSWHES</sequence>
<dbReference type="Proteomes" id="UP001472677">
    <property type="component" value="Unassembled WGS sequence"/>
</dbReference>
<accession>A0ABR2B792</accession>
<dbReference type="EMBL" id="JBBPBM010000162">
    <property type="protein sequence ID" value="KAK8502821.1"/>
    <property type="molecule type" value="Genomic_DNA"/>
</dbReference>
<comment type="caution">
    <text evidence="1">The sequence shown here is derived from an EMBL/GenBank/DDBJ whole genome shotgun (WGS) entry which is preliminary data.</text>
</comment>
<name>A0ABR2B792_9ROSI</name>
<evidence type="ECO:0000313" key="1">
    <source>
        <dbReference type="EMBL" id="KAK8502821.1"/>
    </source>
</evidence>
<proteinExistence type="predicted"/>
<keyword evidence="2" id="KW-1185">Reference proteome</keyword>
<protein>
    <submittedName>
        <fullName evidence="1">Uncharacterized protein</fullName>
    </submittedName>
</protein>
<evidence type="ECO:0000313" key="2">
    <source>
        <dbReference type="Proteomes" id="UP001472677"/>
    </source>
</evidence>